<protein>
    <submittedName>
        <fullName evidence="1">DUF6395 domain-containing protein</fullName>
    </submittedName>
</protein>
<dbReference type="Pfam" id="PF19932">
    <property type="entry name" value="DUF6395"/>
    <property type="match status" value="1"/>
</dbReference>
<dbReference type="Proteomes" id="UP001597214">
    <property type="component" value="Unassembled WGS sequence"/>
</dbReference>
<dbReference type="InterPro" id="IPR045654">
    <property type="entry name" value="DUF6395"/>
</dbReference>
<dbReference type="RefSeq" id="WP_377926564.1">
    <property type="nucleotide sequence ID" value="NZ_JBHUEM010000003.1"/>
</dbReference>
<dbReference type="EMBL" id="JBHUEM010000003">
    <property type="protein sequence ID" value="MFD1735465.1"/>
    <property type="molecule type" value="Genomic_DNA"/>
</dbReference>
<accession>A0ABW4LJU0</accession>
<name>A0ABW4LJU0_9BACI</name>
<gene>
    <name evidence="1" type="ORF">ACFSCX_02710</name>
</gene>
<evidence type="ECO:0000313" key="2">
    <source>
        <dbReference type="Proteomes" id="UP001597214"/>
    </source>
</evidence>
<keyword evidence="2" id="KW-1185">Reference proteome</keyword>
<dbReference type="SUPFAM" id="SSF52402">
    <property type="entry name" value="Adenine nucleotide alpha hydrolases-like"/>
    <property type="match status" value="1"/>
</dbReference>
<organism evidence="1 2">
    <name type="scientific">Bacillus salitolerans</name>
    <dbReference type="NCBI Taxonomy" id="1437434"/>
    <lineage>
        <taxon>Bacteria</taxon>
        <taxon>Bacillati</taxon>
        <taxon>Bacillota</taxon>
        <taxon>Bacilli</taxon>
        <taxon>Bacillales</taxon>
        <taxon>Bacillaceae</taxon>
        <taxon>Bacillus</taxon>
    </lineage>
</organism>
<sequence length="430" mass="49700">MEVTFNQQQNGILEFLFVPEDNDPLQYRGAKLRKTTCEVHLSSDWNIDKVHPDIMALVAILIIYPFTGPKITLPFGISRQFHDLFKQTTKKDILPIDEALKPRIAPIESTPSLAFSGGVDSTAALLLLPSETNHFFLDRIKPKDINISDLYKKEAAVFACESLKKEGKYVFMIKTDLEYIRDPVGFPVDVANAIPALLYADERGLDSISWGTTMQSTYRVGEVKYEDYMKRLHFRRWGKLFEIVGMPFHQVTGGICDVGTSLIVMNSPYAHLARSCIRGTLKESCHNCWKCFRRGLLEKTLKGHFISNSELDELFKINEAQYYLSKIPIPGENIISYITHHYKGDHVMMNVLKKRSRGDMLDVAWMEKWYSPSRLLLPDKYQSMVQQEIMKYLEIMSKEDEQEAEHWNLEFLQNNETIHQLSQQLKELFI</sequence>
<proteinExistence type="predicted"/>
<reference evidence="2" key="1">
    <citation type="journal article" date="2019" name="Int. J. Syst. Evol. Microbiol.">
        <title>The Global Catalogue of Microorganisms (GCM) 10K type strain sequencing project: providing services to taxonomists for standard genome sequencing and annotation.</title>
        <authorList>
            <consortium name="The Broad Institute Genomics Platform"/>
            <consortium name="The Broad Institute Genome Sequencing Center for Infectious Disease"/>
            <person name="Wu L."/>
            <person name="Ma J."/>
        </authorList>
    </citation>
    <scope>NUCLEOTIDE SEQUENCE [LARGE SCALE GENOMIC DNA]</scope>
    <source>
        <strain evidence="2">CCUG 49339</strain>
    </source>
</reference>
<comment type="caution">
    <text evidence="1">The sequence shown here is derived from an EMBL/GenBank/DDBJ whole genome shotgun (WGS) entry which is preliminary data.</text>
</comment>
<evidence type="ECO:0000313" key="1">
    <source>
        <dbReference type="EMBL" id="MFD1735465.1"/>
    </source>
</evidence>